<name>A0A7W9CYC7_9HYPH</name>
<reference evidence="1 2" key="1">
    <citation type="submission" date="2020-08" db="EMBL/GenBank/DDBJ databases">
        <title>Genomic Encyclopedia of Type Strains, Phase IV (KMG-V): Genome sequencing to study the core and pangenomes of soil and plant-associated prokaryotes.</title>
        <authorList>
            <person name="Whitman W."/>
        </authorList>
    </citation>
    <scope>NUCLEOTIDE SEQUENCE [LARGE SCALE GENOMIC DNA]</scope>
    <source>
        <strain evidence="1 2">SEMIA 4034</strain>
    </source>
</reference>
<comment type="caution">
    <text evidence="1">The sequence shown here is derived from an EMBL/GenBank/DDBJ whole genome shotgun (WGS) entry which is preliminary data.</text>
</comment>
<dbReference type="Proteomes" id="UP000528824">
    <property type="component" value="Unassembled WGS sequence"/>
</dbReference>
<proteinExistence type="predicted"/>
<evidence type="ECO:0000313" key="1">
    <source>
        <dbReference type="EMBL" id="MBB5564315.1"/>
    </source>
</evidence>
<organism evidence="1 2">
    <name type="scientific">Rhizobium lentis</name>
    <dbReference type="NCBI Taxonomy" id="1138194"/>
    <lineage>
        <taxon>Bacteria</taxon>
        <taxon>Pseudomonadati</taxon>
        <taxon>Pseudomonadota</taxon>
        <taxon>Alphaproteobacteria</taxon>
        <taxon>Hyphomicrobiales</taxon>
        <taxon>Rhizobiaceae</taxon>
        <taxon>Rhizobium/Agrobacterium group</taxon>
        <taxon>Rhizobium</taxon>
    </lineage>
</organism>
<gene>
    <name evidence="1" type="ORF">GGI59_006023</name>
</gene>
<evidence type="ECO:0000313" key="2">
    <source>
        <dbReference type="Proteomes" id="UP000528824"/>
    </source>
</evidence>
<dbReference type="RefSeq" id="WP_281414071.1">
    <property type="nucleotide sequence ID" value="NZ_JACHBB010000019.1"/>
</dbReference>
<keyword evidence="2" id="KW-1185">Reference proteome</keyword>
<dbReference type="EMBL" id="JACHBC010000019">
    <property type="protein sequence ID" value="MBB5564315.1"/>
    <property type="molecule type" value="Genomic_DNA"/>
</dbReference>
<protein>
    <submittedName>
        <fullName evidence="1">Uncharacterized protein</fullName>
    </submittedName>
</protein>
<dbReference type="AlphaFoldDB" id="A0A7W9CYC7"/>
<accession>A0A7W9CYC7</accession>
<sequence>MRPSQPAGLAKMAGGTDIAVTGLPTEIVASHDDRAVVKGGGKL</sequence>